<dbReference type="Pfam" id="PF13426">
    <property type="entry name" value="PAS_9"/>
    <property type="match status" value="1"/>
</dbReference>
<proteinExistence type="predicted"/>
<dbReference type="RefSeq" id="WP_116041352.1">
    <property type="nucleotide sequence ID" value="NZ_NOJY02000010.1"/>
</dbReference>
<protein>
    <submittedName>
        <fullName evidence="4">Diguanylate cyclase</fullName>
    </submittedName>
</protein>
<name>A0A371J590_9FIRM</name>
<organism evidence="4 5">
    <name type="scientific">Romboutsia weinsteinii</name>
    <dbReference type="NCBI Taxonomy" id="2020949"/>
    <lineage>
        <taxon>Bacteria</taxon>
        <taxon>Bacillati</taxon>
        <taxon>Bacillota</taxon>
        <taxon>Clostridia</taxon>
        <taxon>Peptostreptococcales</taxon>
        <taxon>Peptostreptococcaceae</taxon>
        <taxon>Romboutsia</taxon>
    </lineage>
</organism>
<feature type="domain" description="PAC" evidence="1">
    <location>
        <begin position="191"/>
        <end position="249"/>
    </location>
</feature>
<dbReference type="Gene3D" id="3.30.70.270">
    <property type="match status" value="1"/>
</dbReference>
<dbReference type="CDD" id="cd01949">
    <property type="entry name" value="GGDEF"/>
    <property type="match status" value="1"/>
</dbReference>
<dbReference type="PANTHER" id="PTHR45228:SF1">
    <property type="entry name" value="CYCLIC DI-GMP PHOSPHODIESTERASE TM_0186"/>
    <property type="match status" value="1"/>
</dbReference>
<dbReference type="Pfam" id="PF00990">
    <property type="entry name" value="GGDEF"/>
    <property type="match status" value="1"/>
</dbReference>
<dbReference type="SUPFAM" id="SSF55785">
    <property type="entry name" value="PYP-like sensor domain (PAS domain)"/>
    <property type="match status" value="2"/>
</dbReference>
<dbReference type="PANTHER" id="PTHR45228">
    <property type="entry name" value="CYCLIC DI-GMP PHOSPHODIESTERASE TM_0186-RELATED"/>
    <property type="match status" value="1"/>
</dbReference>
<dbReference type="SUPFAM" id="SSF109604">
    <property type="entry name" value="HD-domain/PDEase-like"/>
    <property type="match status" value="1"/>
</dbReference>
<dbReference type="Gene3D" id="3.30.450.20">
    <property type="entry name" value="PAS domain"/>
    <property type="match status" value="2"/>
</dbReference>
<dbReference type="PROSITE" id="PS51832">
    <property type="entry name" value="HD_GYP"/>
    <property type="match status" value="1"/>
</dbReference>
<dbReference type="InterPro" id="IPR037522">
    <property type="entry name" value="HD_GYP_dom"/>
</dbReference>
<dbReference type="AlphaFoldDB" id="A0A371J590"/>
<comment type="caution">
    <text evidence="4">The sequence shown here is derived from an EMBL/GenBank/DDBJ whole genome shotgun (WGS) entry which is preliminary data.</text>
</comment>
<dbReference type="OrthoDB" id="9804747at2"/>
<dbReference type="InterPro" id="IPR035965">
    <property type="entry name" value="PAS-like_dom_sf"/>
</dbReference>
<evidence type="ECO:0000259" key="3">
    <source>
        <dbReference type="PROSITE" id="PS51832"/>
    </source>
</evidence>
<dbReference type="EMBL" id="NOJY02000010">
    <property type="protein sequence ID" value="RDY27905.1"/>
    <property type="molecule type" value="Genomic_DNA"/>
</dbReference>
<dbReference type="NCBIfam" id="TIGR00229">
    <property type="entry name" value="sensory_box"/>
    <property type="match status" value="1"/>
</dbReference>
<dbReference type="Gene3D" id="1.10.3210.10">
    <property type="entry name" value="Hypothetical protein af1432"/>
    <property type="match status" value="1"/>
</dbReference>
<evidence type="ECO:0000259" key="2">
    <source>
        <dbReference type="PROSITE" id="PS50887"/>
    </source>
</evidence>
<dbReference type="PROSITE" id="PS50113">
    <property type="entry name" value="PAC"/>
    <property type="match status" value="1"/>
</dbReference>
<dbReference type="CDD" id="cd00077">
    <property type="entry name" value="HDc"/>
    <property type="match status" value="1"/>
</dbReference>
<dbReference type="InterPro" id="IPR000160">
    <property type="entry name" value="GGDEF_dom"/>
</dbReference>
<gene>
    <name evidence="4" type="ORF">CHL78_007840</name>
</gene>
<dbReference type="Pfam" id="PF08448">
    <property type="entry name" value="PAS_4"/>
    <property type="match status" value="1"/>
</dbReference>
<evidence type="ECO:0000313" key="5">
    <source>
        <dbReference type="Proteomes" id="UP000215694"/>
    </source>
</evidence>
<dbReference type="CDD" id="cd00130">
    <property type="entry name" value="PAS"/>
    <property type="match status" value="1"/>
</dbReference>
<feature type="domain" description="HD-GYP" evidence="3">
    <location>
        <begin position="399"/>
        <end position="588"/>
    </location>
</feature>
<dbReference type="NCBIfam" id="TIGR00254">
    <property type="entry name" value="GGDEF"/>
    <property type="match status" value="1"/>
</dbReference>
<sequence>MYDIFKLLLDNIHYPMWIKDPDLNYIFVNKSYVNLHNKKKENFIGLNTKDIFDNLISEEYNNLCSEVLEERKIVTKQLYIFNKYRECTIFPIVNDDNKLLAISGIVNDISNIKEKEEEIEVQKNLINQIIDTLPGEIFYKNKKHEYVYANEECKQFYKDKGINNIIGKTDLDINHNKVLAQKFINDDELIKNTKKSLQNDAVFEYKDGIKEYRQVAKKPILDKNGDVNGIVGHSVNITDRKLAENRLKYLSYTDVLTGAYNRAYFDERTEELSKEKYLPVGIIMGDVNGLKLVNDTLGHLEGDKLLKLITKVLQEVCHKKCELCRIGGDEFVLLLPNTTQAECELIIKKIIKKCGEYKHKFIQLSISLGASIKESVYEDIYDIFKEAEDKVYRQKLLQEKSIQSSIMYSLRTGLQAKSAETEEHTERVVQDAIKIGKKLNLEIAELDELTIVAQLHDIGKIGISEDILLKAGKLTEEEFEIMKTHTEKGFRIVQASSELKNVAQGVLSHHERWDGSGYPRGLKGEEIPLLARIVCVVDAYDVMTNGRVYKKAMSKTEAIEELKRCSSKQFDPNITRVFLECLRESEFK</sequence>
<reference evidence="4 5" key="1">
    <citation type="journal article" date="2017" name="Genome Announc.">
        <title>Draft Genome Sequence of Romboutsia weinsteinii sp. nov. Strain CCRI-19649(T) Isolated from Surface Water.</title>
        <authorList>
            <person name="Maheux A.F."/>
            <person name="Boudreau D.K."/>
            <person name="Berube E."/>
            <person name="Boissinot M."/>
            <person name="Cantin P."/>
            <person name="Raymond F."/>
            <person name="Corbeil J."/>
            <person name="Omar R.F."/>
            <person name="Bergeron M.G."/>
        </authorList>
    </citation>
    <scope>NUCLEOTIDE SEQUENCE [LARGE SCALE GENOMIC DNA]</scope>
    <source>
        <strain evidence="4 5">CCRI-19649</strain>
    </source>
</reference>
<dbReference type="PROSITE" id="PS50887">
    <property type="entry name" value="GGDEF"/>
    <property type="match status" value="1"/>
</dbReference>
<evidence type="ECO:0000259" key="1">
    <source>
        <dbReference type="PROSITE" id="PS50113"/>
    </source>
</evidence>
<dbReference type="InterPro" id="IPR013656">
    <property type="entry name" value="PAS_4"/>
</dbReference>
<dbReference type="SMART" id="SM00267">
    <property type="entry name" value="GGDEF"/>
    <property type="match status" value="1"/>
</dbReference>
<dbReference type="InterPro" id="IPR052020">
    <property type="entry name" value="Cyclic_di-GMP/3'3'-cGAMP_PDE"/>
</dbReference>
<dbReference type="InterPro" id="IPR029787">
    <property type="entry name" value="Nucleotide_cyclase"/>
</dbReference>
<dbReference type="InterPro" id="IPR043128">
    <property type="entry name" value="Rev_trsase/Diguanyl_cyclase"/>
</dbReference>
<accession>A0A371J590</accession>
<keyword evidence="5" id="KW-1185">Reference proteome</keyword>
<dbReference type="InterPro" id="IPR000700">
    <property type="entry name" value="PAS-assoc_C"/>
</dbReference>
<dbReference type="InterPro" id="IPR003607">
    <property type="entry name" value="HD/PDEase_dom"/>
</dbReference>
<dbReference type="SMART" id="SM00471">
    <property type="entry name" value="HDc"/>
    <property type="match status" value="1"/>
</dbReference>
<dbReference type="Proteomes" id="UP000215694">
    <property type="component" value="Unassembled WGS sequence"/>
</dbReference>
<evidence type="ECO:0000313" key="4">
    <source>
        <dbReference type="EMBL" id="RDY27905.1"/>
    </source>
</evidence>
<dbReference type="SUPFAM" id="SSF55073">
    <property type="entry name" value="Nucleotide cyclase"/>
    <property type="match status" value="1"/>
</dbReference>
<dbReference type="Pfam" id="PF13487">
    <property type="entry name" value="HD_5"/>
    <property type="match status" value="1"/>
</dbReference>
<dbReference type="InterPro" id="IPR000014">
    <property type="entry name" value="PAS"/>
</dbReference>
<feature type="domain" description="GGDEF" evidence="2">
    <location>
        <begin position="278"/>
        <end position="407"/>
    </location>
</feature>